<proteinExistence type="predicted"/>
<dbReference type="InterPro" id="IPR007172">
    <property type="entry name" value="DUF374"/>
</dbReference>
<protein>
    <recommendedName>
        <fullName evidence="1">DUF374 domain-containing protein</fullName>
    </recommendedName>
</protein>
<dbReference type="RefSeq" id="WP_286354643.1">
    <property type="nucleotide sequence ID" value="NZ_AP027079.1"/>
</dbReference>
<evidence type="ECO:0000259" key="1">
    <source>
        <dbReference type="Pfam" id="PF04028"/>
    </source>
</evidence>
<evidence type="ECO:0000313" key="2">
    <source>
        <dbReference type="EMBL" id="BDU68017.1"/>
    </source>
</evidence>
<accession>A0ABN6UV69</accession>
<evidence type="ECO:0000313" key="3">
    <source>
        <dbReference type="Proteomes" id="UP001242010"/>
    </source>
</evidence>
<keyword evidence="3" id="KW-1185">Reference proteome</keyword>
<dbReference type="CDD" id="cd07983">
    <property type="entry name" value="LPLAT_DUF374-like"/>
    <property type="match status" value="1"/>
</dbReference>
<dbReference type="Proteomes" id="UP001242010">
    <property type="component" value="Chromosome"/>
</dbReference>
<gene>
    <name evidence="2" type="ORF">GETHOR_01180</name>
</gene>
<feature type="domain" description="DUF374" evidence="1">
    <location>
        <begin position="90"/>
        <end position="152"/>
    </location>
</feature>
<reference evidence="3" key="1">
    <citation type="journal article" date="2023" name="Int. J. Syst. Evol. Microbiol.">
        <title>Mesoterricola silvestris gen. nov., sp. nov., Mesoterricola sediminis sp. nov., Geothrix oryzae sp. nov., Geothrix edaphica sp. nov., Geothrix rubra sp. nov., and Geothrix limicola sp. nov., six novel members of Acidobacteriota isolated from soils.</title>
        <authorList>
            <person name="Itoh H."/>
            <person name="Sugisawa Y."/>
            <person name="Mise K."/>
            <person name="Xu Z."/>
            <person name="Kuniyasu M."/>
            <person name="Ushijima N."/>
            <person name="Kawano K."/>
            <person name="Kobayashi E."/>
            <person name="Shiratori Y."/>
            <person name="Masuda Y."/>
            <person name="Senoo K."/>
        </authorList>
    </citation>
    <scope>NUCLEOTIDE SEQUENCE [LARGE SCALE GENOMIC DNA]</scope>
    <source>
        <strain evidence="3">Red222</strain>
    </source>
</reference>
<organism evidence="2 3">
    <name type="scientific">Geothrix oryzae</name>
    <dbReference type="NCBI Taxonomy" id="2927975"/>
    <lineage>
        <taxon>Bacteria</taxon>
        <taxon>Pseudomonadati</taxon>
        <taxon>Acidobacteriota</taxon>
        <taxon>Holophagae</taxon>
        <taxon>Holophagales</taxon>
        <taxon>Holophagaceae</taxon>
        <taxon>Geothrix</taxon>
    </lineage>
</organism>
<dbReference type="Pfam" id="PF04028">
    <property type="entry name" value="DUF374"/>
    <property type="match status" value="1"/>
</dbReference>
<sequence>MAVRVAIAGRGRPLGSPVSVWFAFRAVPFLVAGMTKLWSYTLRMRREGFEAVEDLVARDERVILSFWHRRLFMMPLAYPFRRRNAAGEVRGVAILSSDSKDGERSAATWRWFGIHAVRGTASDDGAKALVRMIQAVKQGWDFGITPDGPRGPLMALKPGTLALARKTGAWIVPVSLAFDHSFQLKTWDRMVIPFPFATCVIKYGTPYRIPPKADDAAEAVRLQREMDALETWAEGISHV</sequence>
<dbReference type="EMBL" id="AP027079">
    <property type="protein sequence ID" value="BDU68017.1"/>
    <property type="molecule type" value="Genomic_DNA"/>
</dbReference>
<name>A0ABN6UV69_9BACT</name>